<dbReference type="Proteomes" id="UP000472241">
    <property type="component" value="Unplaced"/>
</dbReference>
<evidence type="ECO:0000313" key="2">
    <source>
        <dbReference type="Ensembl" id="ENSLCNP00005023655.1"/>
    </source>
</evidence>
<protein>
    <submittedName>
        <fullName evidence="2">Uncharacterized protein</fullName>
    </submittedName>
</protein>
<feature type="compositionally biased region" description="Acidic residues" evidence="1">
    <location>
        <begin position="10"/>
        <end position="20"/>
    </location>
</feature>
<dbReference type="AlphaFoldDB" id="A0A667HTE3"/>
<proteinExistence type="predicted"/>
<sequence>MTEHTQVTEDVNEEPTEIPPEDNGTVLLSTKRCTTPMLAGEMWYMSSPIPKITKEQWPRQMPASSGMKVKRSIQEMSD</sequence>
<reference evidence="2" key="1">
    <citation type="submission" date="2025-08" db="UniProtKB">
        <authorList>
            <consortium name="Ensembl"/>
        </authorList>
    </citation>
    <scope>IDENTIFICATION</scope>
</reference>
<evidence type="ECO:0000256" key="1">
    <source>
        <dbReference type="SAM" id="MobiDB-lite"/>
    </source>
</evidence>
<organism evidence="2 3">
    <name type="scientific">Lynx canadensis</name>
    <name type="common">Canada lynx</name>
    <name type="synonym">Felis canadensis</name>
    <dbReference type="NCBI Taxonomy" id="61383"/>
    <lineage>
        <taxon>Eukaryota</taxon>
        <taxon>Metazoa</taxon>
        <taxon>Chordata</taxon>
        <taxon>Craniata</taxon>
        <taxon>Vertebrata</taxon>
        <taxon>Euteleostomi</taxon>
        <taxon>Mammalia</taxon>
        <taxon>Eutheria</taxon>
        <taxon>Laurasiatheria</taxon>
        <taxon>Carnivora</taxon>
        <taxon>Feliformia</taxon>
        <taxon>Felidae</taxon>
        <taxon>Felinae</taxon>
        <taxon>Lynx</taxon>
    </lineage>
</organism>
<keyword evidence="3" id="KW-1185">Reference proteome</keyword>
<name>A0A667HTE3_LYNCA</name>
<accession>A0A667HTE3</accession>
<feature type="region of interest" description="Disordered" evidence="1">
    <location>
        <begin position="1"/>
        <end position="27"/>
    </location>
</feature>
<evidence type="ECO:0000313" key="3">
    <source>
        <dbReference type="Proteomes" id="UP000472241"/>
    </source>
</evidence>
<dbReference type="Ensembl" id="ENSLCNT00005026423.1">
    <property type="protein sequence ID" value="ENSLCNP00005023655.1"/>
    <property type="gene ID" value="ENSLCNG00005015378.1"/>
</dbReference>
<reference evidence="2" key="2">
    <citation type="submission" date="2025-09" db="UniProtKB">
        <authorList>
            <consortium name="Ensembl"/>
        </authorList>
    </citation>
    <scope>IDENTIFICATION</scope>
</reference>
<feature type="region of interest" description="Disordered" evidence="1">
    <location>
        <begin position="56"/>
        <end position="78"/>
    </location>
</feature>